<dbReference type="AlphaFoldDB" id="A0A1U9K9U8"/>
<evidence type="ECO:0000259" key="11">
    <source>
        <dbReference type="PROSITE" id="PS00486"/>
    </source>
</evidence>
<proteinExistence type="inferred from homology"/>
<evidence type="ECO:0000256" key="10">
    <source>
        <dbReference type="RuleBase" id="RU003756"/>
    </source>
</evidence>
<dbReference type="PANTHER" id="PTHR11361:SF34">
    <property type="entry name" value="DNA MISMATCH REPAIR PROTEIN MSH1, MITOCHONDRIAL"/>
    <property type="match status" value="1"/>
</dbReference>
<keyword evidence="4 9" id="KW-0227">DNA damage</keyword>
<dbReference type="FunFam" id="3.40.1170.10:FF:000001">
    <property type="entry name" value="DNA mismatch repair protein MutS"/>
    <property type="match status" value="1"/>
</dbReference>
<evidence type="ECO:0000313" key="12">
    <source>
        <dbReference type="EMBL" id="AQS56810.1"/>
    </source>
</evidence>
<dbReference type="Gene3D" id="3.30.420.110">
    <property type="entry name" value="MutS, connector domain"/>
    <property type="match status" value="1"/>
</dbReference>
<evidence type="ECO:0000256" key="3">
    <source>
        <dbReference type="ARBA" id="ARBA00022741"/>
    </source>
</evidence>
<feature type="domain" description="DNA mismatch repair proteins mutS family" evidence="11">
    <location>
        <begin position="689"/>
        <end position="705"/>
    </location>
</feature>
<dbReference type="InterPro" id="IPR045076">
    <property type="entry name" value="MutS"/>
</dbReference>
<dbReference type="GO" id="GO:0140664">
    <property type="term" value="F:ATP-dependent DNA damage sensor activity"/>
    <property type="evidence" value="ECO:0007669"/>
    <property type="project" value="InterPro"/>
</dbReference>
<comment type="function">
    <text evidence="8 9">This protein is involved in the repair of mismatches in DNA. It is possible that it carries out the mismatch recognition step. This protein has a weak ATPase activity.</text>
</comment>
<keyword evidence="6 9" id="KW-0238">DNA-binding</keyword>
<dbReference type="SMART" id="SM00533">
    <property type="entry name" value="MUTSd"/>
    <property type="match status" value="1"/>
</dbReference>
<dbReference type="GO" id="GO:0006298">
    <property type="term" value="P:mismatch repair"/>
    <property type="evidence" value="ECO:0007669"/>
    <property type="project" value="UniProtKB-UniRule"/>
</dbReference>
<evidence type="ECO:0000256" key="6">
    <source>
        <dbReference type="ARBA" id="ARBA00023125"/>
    </source>
</evidence>
<dbReference type="SUPFAM" id="SSF53150">
    <property type="entry name" value="DNA repair protein MutS, domain II"/>
    <property type="match status" value="1"/>
</dbReference>
<dbReference type="HAMAP" id="MF_00096">
    <property type="entry name" value="MutS"/>
    <property type="match status" value="1"/>
</dbReference>
<dbReference type="InterPro" id="IPR005748">
    <property type="entry name" value="DNA_mismatch_repair_MutS"/>
</dbReference>
<dbReference type="SUPFAM" id="SSF52540">
    <property type="entry name" value="P-loop containing nucleoside triphosphate hydrolases"/>
    <property type="match status" value="1"/>
</dbReference>
<protein>
    <recommendedName>
        <fullName evidence="2 9">DNA mismatch repair protein MutS</fullName>
    </recommendedName>
</protein>
<dbReference type="RefSeq" id="WP_077720675.1">
    <property type="nucleotide sequence ID" value="NZ_CP019699.1"/>
</dbReference>
<comment type="similarity">
    <text evidence="1 9 10">Belongs to the DNA mismatch repair MutS family.</text>
</comment>
<dbReference type="InterPro" id="IPR027417">
    <property type="entry name" value="P-loop_NTPase"/>
</dbReference>
<evidence type="ECO:0000256" key="4">
    <source>
        <dbReference type="ARBA" id="ARBA00022763"/>
    </source>
</evidence>
<dbReference type="InterPro" id="IPR036678">
    <property type="entry name" value="MutS_con_dom_sf"/>
</dbReference>
<dbReference type="Gene3D" id="3.40.50.300">
    <property type="entry name" value="P-loop containing nucleotide triphosphate hydrolases"/>
    <property type="match status" value="1"/>
</dbReference>
<dbReference type="InterPro" id="IPR007860">
    <property type="entry name" value="DNA_mmatch_repair_MutS_con_dom"/>
</dbReference>
<dbReference type="InterPro" id="IPR016151">
    <property type="entry name" value="DNA_mismatch_repair_MutS_N"/>
</dbReference>
<dbReference type="PROSITE" id="PS00486">
    <property type="entry name" value="DNA_MISMATCH_REPAIR_2"/>
    <property type="match status" value="1"/>
</dbReference>
<dbReference type="CDD" id="cd03284">
    <property type="entry name" value="ABC_MutS1"/>
    <property type="match status" value="1"/>
</dbReference>
<dbReference type="SMART" id="SM00534">
    <property type="entry name" value="MUTSac"/>
    <property type="match status" value="1"/>
</dbReference>
<evidence type="ECO:0000256" key="7">
    <source>
        <dbReference type="ARBA" id="ARBA00023204"/>
    </source>
</evidence>
<dbReference type="Pfam" id="PF05192">
    <property type="entry name" value="MutS_III"/>
    <property type="match status" value="1"/>
</dbReference>
<name>A0A1U9K9U8_9BACL</name>
<dbReference type="InterPro" id="IPR036187">
    <property type="entry name" value="DNA_mismatch_repair_MutS_sf"/>
</dbReference>
<dbReference type="FunFam" id="1.10.1420.10:FF:000007">
    <property type="entry name" value="DNA mismatch repair protein MutS"/>
    <property type="match status" value="1"/>
</dbReference>
<evidence type="ECO:0000256" key="2">
    <source>
        <dbReference type="ARBA" id="ARBA00021982"/>
    </source>
</evidence>
<keyword evidence="7 9" id="KW-0234">DNA repair</keyword>
<evidence type="ECO:0000313" key="13">
    <source>
        <dbReference type="Proteomes" id="UP000188603"/>
    </source>
</evidence>
<dbReference type="PANTHER" id="PTHR11361">
    <property type="entry name" value="DNA MISMATCH REPAIR PROTEIN MUTS FAMILY MEMBER"/>
    <property type="match status" value="1"/>
</dbReference>
<feature type="binding site" evidence="9">
    <location>
        <begin position="615"/>
        <end position="622"/>
    </location>
    <ligand>
        <name>ATP</name>
        <dbReference type="ChEBI" id="CHEBI:30616"/>
    </ligand>
</feature>
<dbReference type="SUPFAM" id="SSF48334">
    <property type="entry name" value="DNA repair protein MutS, domain III"/>
    <property type="match status" value="1"/>
</dbReference>
<dbReference type="InterPro" id="IPR007696">
    <property type="entry name" value="DNA_mismatch_repair_MutS_core"/>
</dbReference>
<dbReference type="Gene3D" id="3.40.1170.10">
    <property type="entry name" value="DNA repair protein MutS, domain I"/>
    <property type="match status" value="1"/>
</dbReference>
<dbReference type="GO" id="GO:0003684">
    <property type="term" value="F:damaged DNA binding"/>
    <property type="evidence" value="ECO:0007669"/>
    <property type="project" value="UniProtKB-UniRule"/>
</dbReference>
<keyword evidence="3 9" id="KW-0547">Nucleotide-binding</keyword>
<dbReference type="NCBIfam" id="TIGR01070">
    <property type="entry name" value="mutS1"/>
    <property type="match status" value="1"/>
</dbReference>
<keyword evidence="13" id="KW-1185">Reference proteome</keyword>
<dbReference type="InterPro" id="IPR017261">
    <property type="entry name" value="DNA_mismatch_repair_MutS/MSH"/>
</dbReference>
<evidence type="ECO:0000256" key="5">
    <source>
        <dbReference type="ARBA" id="ARBA00022840"/>
    </source>
</evidence>
<gene>
    <name evidence="9" type="primary">mutS</name>
    <name evidence="12" type="ORF">B0W44_14715</name>
</gene>
<dbReference type="Pfam" id="PF05188">
    <property type="entry name" value="MutS_II"/>
    <property type="match status" value="1"/>
</dbReference>
<dbReference type="GO" id="GO:0005829">
    <property type="term" value="C:cytosol"/>
    <property type="evidence" value="ECO:0007669"/>
    <property type="project" value="TreeGrafter"/>
</dbReference>
<sequence>MAGYTPMMKQYLDIKDEYEDCLLFFRLGDFYELFFEDAKKASKELEITLTSRDGGREERVPMCGVPYHSANTYIARLVKAGYKVAICEQMEDPAQAKGVVRREVVQVITPGTVTDDLMLEEKRNNFLIAVCQNGQTYGLAATDISTGELRYATLTDRNALIDEVAAYEPAEILMDGGTQSEVKQEIERYVSALVHDFEDVRLSSDQARELLEEQFDDVPSSVVENDLAVKTVGSLLLYVKKTQKRALRHLQGITVYEANEYMVLDVYARRNLELTETIRDKKRQGSLLSLLDHTATAMGGRLLKKWLDKPLLNRRGIEERLTAVEALAKDMLLTKDVQEILKGVYDLERLAARIASGTANARDLVALKRSLHMLPQLQKVSGQAGDAFTRLCDFSDLCSDIAEVIDRAIVDEPPVSVKEGGVIRPGFNEELDELLEAKRSGKAWLARLEQKEREATGIKSLKIGYNRVFGYYLEVTKANLHLLPAGRYERKQTLANAERFITPELKEKEALILEAEERAVELEYELFVQLRENVSQQVERLQQVAHSVATLDVLQSLATVSARYGYVRPEMTDGLQLTIKGGRHPVVEQVLDDGAFTPNDTVLNPQKEQIALITGPNMAGKSTYMRQVALIVLMAHIGCFVPATKACIPLVDRIFTRIGAADDLVGGQSTFMVEMLETRHAITQATERSLILLDEIGRGTSTYDGMAIAHAVIEYIHENVKAKTLFSTHYHELTALAEQFERVTNVHARCEEREGELLFLHRIESGRADRSYGIHVAELAGMPKSVIDRARTVLTELESRQQTAASGLDTGEQLSFFLSEDPERAREREIVSELKKWDLLNHTPLETVQFIEKLQKKLMHSAIETE</sequence>
<dbReference type="GO" id="GO:0005524">
    <property type="term" value="F:ATP binding"/>
    <property type="evidence" value="ECO:0007669"/>
    <property type="project" value="UniProtKB-UniRule"/>
</dbReference>
<dbReference type="EMBL" id="CP019699">
    <property type="protein sequence ID" value="AQS56810.1"/>
    <property type="molecule type" value="Genomic_DNA"/>
</dbReference>
<dbReference type="GO" id="GO:0030983">
    <property type="term" value="F:mismatched DNA binding"/>
    <property type="evidence" value="ECO:0007669"/>
    <property type="project" value="InterPro"/>
</dbReference>
<organism evidence="12 13">
    <name type="scientific">Novibacillus thermophilus</name>
    <dbReference type="NCBI Taxonomy" id="1471761"/>
    <lineage>
        <taxon>Bacteria</taxon>
        <taxon>Bacillati</taxon>
        <taxon>Bacillota</taxon>
        <taxon>Bacilli</taxon>
        <taxon>Bacillales</taxon>
        <taxon>Thermoactinomycetaceae</taxon>
        <taxon>Novibacillus</taxon>
    </lineage>
</organism>
<reference evidence="12 13" key="1">
    <citation type="journal article" date="2015" name="Int. J. Syst. Evol. Microbiol.">
        <title>Novibacillus thermophilus gen. nov., sp. nov., a Gram-staining-negative and moderately thermophilic member of the family Thermoactinomycetaceae.</title>
        <authorList>
            <person name="Yang G."/>
            <person name="Chen J."/>
            <person name="Zhou S."/>
        </authorList>
    </citation>
    <scope>NUCLEOTIDE SEQUENCE [LARGE SCALE GENOMIC DNA]</scope>
    <source>
        <strain evidence="12 13">SG-1</strain>
    </source>
</reference>
<dbReference type="Proteomes" id="UP000188603">
    <property type="component" value="Chromosome"/>
</dbReference>
<dbReference type="Gene3D" id="1.10.1420.10">
    <property type="match status" value="2"/>
</dbReference>
<evidence type="ECO:0000256" key="9">
    <source>
        <dbReference type="HAMAP-Rule" id="MF_00096"/>
    </source>
</evidence>
<dbReference type="InterPro" id="IPR007861">
    <property type="entry name" value="DNA_mismatch_repair_MutS_clamp"/>
</dbReference>
<dbReference type="SUPFAM" id="SSF55271">
    <property type="entry name" value="DNA repair protein MutS, domain I"/>
    <property type="match status" value="1"/>
</dbReference>
<dbReference type="OrthoDB" id="9802448at2"/>
<dbReference type="InterPro" id="IPR007695">
    <property type="entry name" value="DNA_mismatch_repair_MutS-lik_N"/>
</dbReference>
<evidence type="ECO:0000256" key="1">
    <source>
        <dbReference type="ARBA" id="ARBA00006271"/>
    </source>
</evidence>
<dbReference type="Pfam" id="PF01624">
    <property type="entry name" value="MutS_I"/>
    <property type="match status" value="1"/>
</dbReference>
<dbReference type="Pfam" id="PF00488">
    <property type="entry name" value="MutS_V"/>
    <property type="match status" value="1"/>
</dbReference>
<dbReference type="KEGG" id="ntr:B0W44_14715"/>
<dbReference type="PIRSF" id="PIRSF037677">
    <property type="entry name" value="DNA_mis_repair_Msh6"/>
    <property type="match status" value="1"/>
</dbReference>
<accession>A0A1U9K9U8</accession>
<dbReference type="STRING" id="1471761.B0W44_14715"/>
<dbReference type="FunFam" id="3.40.50.300:FF:000870">
    <property type="entry name" value="MutS protein homolog 4"/>
    <property type="match status" value="1"/>
</dbReference>
<dbReference type="Pfam" id="PF05190">
    <property type="entry name" value="MutS_IV"/>
    <property type="match status" value="1"/>
</dbReference>
<evidence type="ECO:0000256" key="8">
    <source>
        <dbReference type="ARBA" id="ARBA00024647"/>
    </source>
</evidence>
<dbReference type="NCBIfam" id="NF003810">
    <property type="entry name" value="PRK05399.1"/>
    <property type="match status" value="1"/>
</dbReference>
<keyword evidence="5 9" id="KW-0067">ATP-binding</keyword>
<dbReference type="InterPro" id="IPR000432">
    <property type="entry name" value="DNA_mismatch_repair_MutS_C"/>
</dbReference>